<dbReference type="AlphaFoldDB" id="A0A8I6XTR4"/>
<dbReference type="PANTHER" id="PTHR33103:SF96">
    <property type="entry name" value="OS01G0153900 PROTEIN"/>
    <property type="match status" value="1"/>
</dbReference>
<dbReference type="Proteomes" id="UP000011116">
    <property type="component" value="Chromosome 3H"/>
</dbReference>
<evidence type="ECO:0000313" key="2">
    <source>
        <dbReference type="Proteomes" id="UP000011116"/>
    </source>
</evidence>
<protein>
    <submittedName>
        <fullName evidence="1">Uncharacterized protein</fullName>
    </submittedName>
</protein>
<dbReference type="Gramene" id="HORVU.MOREX.r2.3HG0265470.1">
    <property type="protein sequence ID" value="HORVU.MOREX.r2.3HG0265470.1.CDS.1"/>
    <property type="gene ID" value="HORVU.MOREX.r2.3HG0265470"/>
</dbReference>
<reference evidence="1" key="3">
    <citation type="submission" date="2022-01" db="UniProtKB">
        <authorList>
            <consortium name="EnsemblPlants"/>
        </authorList>
    </citation>
    <scope>IDENTIFICATION</scope>
    <source>
        <strain evidence="1">subsp. vulgare</strain>
    </source>
</reference>
<dbReference type="Gramene" id="HORVU.MOREX.r3.3HG0318170.1">
    <property type="protein sequence ID" value="HORVU.MOREX.r3.3HG0318170.1.CDS1"/>
    <property type="gene ID" value="HORVU.MOREX.r3.3HG0318170"/>
</dbReference>
<organism evidence="1 2">
    <name type="scientific">Hordeum vulgare subsp. vulgare</name>
    <name type="common">Domesticated barley</name>
    <dbReference type="NCBI Taxonomy" id="112509"/>
    <lineage>
        <taxon>Eukaryota</taxon>
        <taxon>Viridiplantae</taxon>
        <taxon>Streptophyta</taxon>
        <taxon>Embryophyta</taxon>
        <taxon>Tracheophyta</taxon>
        <taxon>Spermatophyta</taxon>
        <taxon>Magnoliopsida</taxon>
        <taxon>Liliopsida</taxon>
        <taxon>Poales</taxon>
        <taxon>Poaceae</taxon>
        <taxon>BOP clade</taxon>
        <taxon>Pooideae</taxon>
        <taxon>Triticodae</taxon>
        <taxon>Triticeae</taxon>
        <taxon>Hordeinae</taxon>
        <taxon>Hordeum</taxon>
    </lineage>
</organism>
<dbReference type="PANTHER" id="PTHR33103">
    <property type="entry name" value="OS01G0153900 PROTEIN"/>
    <property type="match status" value="1"/>
</dbReference>
<dbReference type="InterPro" id="IPR007750">
    <property type="entry name" value="DUF674"/>
</dbReference>
<evidence type="ECO:0000313" key="1">
    <source>
        <dbReference type="EnsemblPlants" id="HORVU.MOREX.r3.3HG0318170.1.CDS1"/>
    </source>
</evidence>
<proteinExistence type="predicted"/>
<reference evidence="2" key="1">
    <citation type="journal article" date="2012" name="Nature">
        <title>A physical, genetic and functional sequence assembly of the barley genome.</title>
        <authorList>
            <consortium name="The International Barley Genome Sequencing Consortium"/>
            <person name="Mayer K.F."/>
            <person name="Waugh R."/>
            <person name="Brown J.W."/>
            <person name="Schulman A."/>
            <person name="Langridge P."/>
            <person name="Platzer M."/>
            <person name="Fincher G.B."/>
            <person name="Muehlbauer G.J."/>
            <person name="Sato K."/>
            <person name="Close T.J."/>
            <person name="Wise R.P."/>
            <person name="Stein N."/>
        </authorList>
    </citation>
    <scope>NUCLEOTIDE SEQUENCE [LARGE SCALE GENOMIC DNA]</scope>
    <source>
        <strain evidence="2">cv. Morex</strain>
    </source>
</reference>
<dbReference type="EnsemblPlants" id="HORVU.MOREX.r3.3HG0318170.1">
    <property type="protein sequence ID" value="HORVU.MOREX.r3.3HG0318170.1.CDS1"/>
    <property type="gene ID" value="HORVU.MOREX.r3.3HG0318170"/>
</dbReference>
<reference evidence="1" key="2">
    <citation type="submission" date="2020-10" db="EMBL/GenBank/DDBJ databases">
        <authorList>
            <person name="Scholz U."/>
            <person name="Mascher M."/>
            <person name="Fiebig A."/>
        </authorList>
    </citation>
    <scope>NUCLEOTIDE SEQUENCE [LARGE SCALE GENOMIC DNA]</scope>
    <source>
        <strain evidence="1">cv. Morex</strain>
    </source>
</reference>
<dbReference type="Pfam" id="PF05056">
    <property type="entry name" value="DUF674"/>
    <property type="match status" value="1"/>
</dbReference>
<name>A0A8I6XTR4_HORVV</name>
<accession>A0A8I6XTR4</accession>
<keyword evidence="2" id="KW-1185">Reference proteome</keyword>
<sequence>MKLLVDTRPPRPRVVFVEAGKDAVDFLFSLLTLPAGTAVRLLGKESMAGSVGNLYSSVERLEGSYLCPGFGKDALLCPAVEASPLLRLPAPPAPAPRTFFTCGTTNQFNYQGCRGYVSDARGARCPACGNEIANQSQYEAAPAPAQKEQGVQGA</sequence>